<dbReference type="InterPro" id="IPR019991">
    <property type="entry name" value="GTP-bd_ribosome_bgen"/>
</dbReference>
<dbReference type="GO" id="GO:0003723">
    <property type="term" value="F:RNA binding"/>
    <property type="evidence" value="ECO:0007669"/>
    <property type="project" value="UniProtKB-KW"/>
</dbReference>
<dbReference type="InterPro" id="IPR030378">
    <property type="entry name" value="G_CP_dom"/>
</dbReference>
<feature type="domain" description="CP-type G" evidence="7">
    <location>
        <begin position="14"/>
        <end position="171"/>
    </location>
</feature>
<accession>A0A3B0VLN4</accession>
<evidence type="ECO:0000256" key="5">
    <source>
        <dbReference type="ARBA" id="ARBA00022884"/>
    </source>
</evidence>
<evidence type="ECO:0000313" key="8">
    <source>
        <dbReference type="EMBL" id="VAW39972.1"/>
    </source>
</evidence>
<organism evidence="8">
    <name type="scientific">hydrothermal vent metagenome</name>
    <dbReference type="NCBI Taxonomy" id="652676"/>
    <lineage>
        <taxon>unclassified sequences</taxon>
        <taxon>metagenomes</taxon>
        <taxon>ecological metagenomes</taxon>
    </lineage>
</organism>
<dbReference type="PIRSF" id="PIRSF006230">
    <property type="entry name" value="MG442"/>
    <property type="match status" value="1"/>
</dbReference>
<comment type="subcellular location">
    <subcellularLocation>
        <location evidence="1">Cytoplasm</location>
    </subcellularLocation>
</comment>
<evidence type="ECO:0000256" key="1">
    <source>
        <dbReference type="ARBA" id="ARBA00004496"/>
    </source>
</evidence>
<dbReference type="GO" id="GO:0003924">
    <property type="term" value="F:GTPase activity"/>
    <property type="evidence" value="ECO:0007669"/>
    <property type="project" value="TreeGrafter"/>
</dbReference>
<keyword evidence="5" id="KW-0694">RNA-binding</keyword>
<sequence>MAIQWFPGHMYKAGKEIKKLLPQIDVVIEILDARIPFSSQNPLLMEFASEKPTIKVLNKFDLADKRVVSLWQRHLECSDNIQTIALSAKVPETLKSILDLCKCIIPNKGKHQYISAMIMGIPNVGKSTIINILADRIVAKTGNEPAVTKGQQRIKINEDIIFFDTPGMLWPKIEHENWALRLAITGAIKETAMSHEDIAFYLVGYLVQHYPDLIKNRFEIEEMAADEYSILEQIGKKRGCLKTGKLLDLHKVSSIIIHEYRAGKLGGICLELPQEVEKEKRQAVELAQKRAVKKAARQKRRKGK</sequence>
<dbReference type="InterPro" id="IPR016478">
    <property type="entry name" value="GTPase_MTG1"/>
</dbReference>
<dbReference type="Gene3D" id="3.40.50.300">
    <property type="entry name" value="P-loop containing nucleotide triphosphate hydrolases"/>
    <property type="match status" value="1"/>
</dbReference>
<dbReference type="CDD" id="cd01856">
    <property type="entry name" value="YlqF"/>
    <property type="match status" value="1"/>
</dbReference>
<evidence type="ECO:0000256" key="6">
    <source>
        <dbReference type="ARBA" id="ARBA00023134"/>
    </source>
</evidence>
<keyword evidence="2" id="KW-0963">Cytoplasm</keyword>
<dbReference type="PROSITE" id="PS51721">
    <property type="entry name" value="G_CP"/>
    <property type="match status" value="1"/>
</dbReference>
<proteinExistence type="predicted"/>
<dbReference type="NCBIfam" id="TIGR03596">
    <property type="entry name" value="GTPase_YlqF"/>
    <property type="match status" value="1"/>
</dbReference>
<reference evidence="8" key="1">
    <citation type="submission" date="2018-06" db="EMBL/GenBank/DDBJ databases">
        <authorList>
            <person name="Zhirakovskaya E."/>
        </authorList>
    </citation>
    <scope>NUCLEOTIDE SEQUENCE</scope>
</reference>
<dbReference type="Gene3D" id="1.10.1580.10">
    <property type="match status" value="1"/>
</dbReference>
<dbReference type="FunFam" id="3.40.50.300:FF:000590">
    <property type="entry name" value="Ribosome biogenesis GTPase A"/>
    <property type="match status" value="1"/>
</dbReference>
<evidence type="ECO:0000256" key="2">
    <source>
        <dbReference type="ARBA" id="ARBA00022490"/>
    </source>
</evidence>
<dbReference type="PANTHER" id="PTHR45782:SF4">
    <property type="entry name" value="MITOCHONDRIAL RIBOSOME-ASSOCIATED GTPASE 1"/>
    <property type="match status" value="1"/>
</dbReference>
<dbReference type="GO" id="GO:0005737">
    <property type="term" value="C:cytoplasm"/>
    <property type="evidence" value="ECO:0007669"/>
    <property type="project" value="UniProtKB-SubCell"/>
</dbReference>
<dbReference type="SUPFAM" id="SSF52540">
    <property type="entry name" value="P-loop containing nucleoside triphosphate hydrolases"/>
    <property type="match status" value="1"/>
</dbReference>
<evidence type="ECO:0000256" key="4">
    <source>
        <dbReference type="ARBA" id="ARBA00022801"/>
    </source>
</evidence>
<dbReference type="InterPro" id="IPR023179">
    <property type="entry name" value="GTP-bd_ortho_bundle_sf"/>
</dbReference>
<dbReference type="PANTHER" id="PTHR45782">
    <property type="entry name" value="MITOCHONDRIAL RIBOSOME-ASSOCIATED GTPASE 1"/>
    <property type="match status" value="1"/>
</dbReference>
<dbReference type="FunFam" id="1.10.1580.10:FF:000003">
    <property type="entry name" value="Ribosome biogenesis GTPase A"/>
    <property type="match status" value="1"/>
</dbReference>
<evidence type="ECO:0000256" key="3">
    <source>
        <dbReference type="ARBA" id="ARBA00022741"/>
    </source>
</evidence>
<dbReference type="InterPro" id="IPR027417">
    <property type="entry name" value="P-loop_NTPase"/>
</dbReference>
<name>A0A3B0VLN4_9ZZZZ</name>
<dbReference type="AlphaFoldDB" id="A0A3B0VLN4"/>
<keyword evidence="3" id="KW-0547">Nucleotide-binding</keyword>
<dbReference type="Pfam" id="PF01926">
    <property type="entry name" value="MMR_HSR1"/>
    <property type="match status" value="1"/>
</dbReference>
<gene>
    <name evidence="8" type="ORF">MNBD_GAMMA01-342</name>
</gene>
<dbReference type="GO" id="GO:0005525">
    <property type="term" value="F:GTP binding"/>
    <property type="evidence" value="ECO:0007669"/>
    <property type="project" value="UniProtKB-KW"/>
</dbReference>
<evidence type="ECO:0000259" key="7">
    <source>
        <dbReference type="PROSITE" id="PS51721"/>
    </source>
</evidence>
<keyword evidence="4" id="KW-0378">Hydrolase</keyword>
<dbReference type="InterPro" id="IPR006073">
    <property type="entry name" value="GTP-bd"/>
</dbReference>
<dbReference type="GO" id="GO:0006412">
    <property type="term" value="P:translation"/>
    <property type="evidence" value="ECO:0007669"/>
    <property type="project" value="TreeGrafter"/>
</dbReference>
<keyword evidence="6" id="KW-0342">GTP-binding</keyword>
<protein>
    <submittedName>
        <fullName evidence="8">LSU ribosomal maturation GTPase RbgA (B. subtilis YlqF)</fullName>
    </submittedName>
</protein>
<dbReference type="EMBL" id="UOEW01000252">
    <property type="protein sequence ID" value="VAW39972.1"/>
    <property type="molecule type" value="Genomic_DNA"/>
</dbReference>